<dbReference type="InterPro" id="IPR039540">
    <property type="entry name" value="UBL3-like_ubiquitin_dom"/>
</dbReference>
<proteinExistence type="predicted"/>
<protein>
    <recommendedName>
        <fullName evidence="1">UBL3-like ubiquitin domain-containing protein</fullName>
    </recommendedName>
</protein>
<reference evidence="2 3" key="1">
    <citation type="journal article" date="2020" name="Nat. Commun.">
        <title>Genome of Tripterygium wilfordii and identification of cytochrome P450 involved in triptolide biosynthesis.</title>
        <authorList>
            <person name="Tu L."/>
            <person name="Su P."/>
            <person name="Zhang Z."/>
            <person name="Gao L."/>
            <person name="Wang J."/>
            <person name="Hu T."/>
            <person name="Zhou J."/>
            <person name="Zhang Y."/>
            <person name="Zhao Y."/>
            <person name="Liu Y."/>
            <person name="Song Y."/>
            <person name="Tong Y."/>
            <person name="Lu Y."/>
            <person name="Yang J."/>
            <person name="Xu C."/>
            <person name="Jia M."/>
            <person name="Peters R.J."/>
            <person name="Huang L."/>
            <person name="Gao W."/>
        </authorList>
    </citation>
    <scope>NUCLEOTIDE SEQUENCE [LARGE SCALE GENOMIC DNA]</scope>
    <source>
        <strain evidence="3">cv. XIE 37</strain>
        <tissue evidence="2">Leaf</tissue>
    </source>
</reference>
<dbReference type="InParanoid" id="A0A7J7BTV7"/>
<comment type="caution">
    <text evidence="2">The sequence shown here is derived from an EMBL/GenBank/DDBJ whole genome shotgun (WGS) entry which is preliminary data.</text>
</comment>
<organism evidence="2 3">
    <name type="scientific">Tripterygium wilfordii</name>
    <name type="common">Thunder God vine</name>
    <dbReference type="NCBI Taxonomy" id="458696"/>
    <lineage>
        <taxon>Eukaryota</taxon>
        <taxon>Viridiplantae</taxon>
        <taxon>Streptophyta</taxon>
        <taxon>Embryophyta</taxon>
        <taxon>Tracheophyta</taxon>
        <taxon>Spermatophyta</taxon>
        <taxon>Magnoliopsida</taxon>
        <taxon>eudicotyledons</taxon>
        <taxon>Gunneridae</taxon>
        <taxon>Pentapetalae</taxon>
        <taxon>rosids</taxon>
        <taxon>fabids</taxon>
        <taxon>Celastrales</taxon>
        <taxon>Celastraceae</taxon>
        <taxon>Tripterygium</taxon>
    </lineage>
</organism>
<feature type="domain" description="UBL3-like ubiquitin" evidence="1">
    <location>
        <begin position="51"/>
        <end position="93"/>
    </location>
</feature>
<keyword evidence="3" id="KW-1185">Reference proteome</keyword>
<evidence type="ECO:0000313" key="2">
    <source>
        <dbReference type="EMBL" id="KAF5725391.1"/>
    </source>
</evidence>
<dbReference type="InterPro" id="IPR040015">
    <property type="entry name" value="UBL3-like"/>
</dbReference>
<dbReference type="Proteomes" id="UP000593562">
    <property type="component" value="Unassembled WGS sequence"/>
</dbReference>
<dbReference type="PANTHER" id="PTHR13169:SF26">
    <property type="entry name" value="MEMBRANE-ANCHORED UBIQUITIN-FOLD PROTEIN 2"/>
    <property type="match status" value="1"/>
</dbReference>
<dbReference type="PANTHER" id="PTHR13169">
    <property type="entry name" value="UBIQUITIN-LIKE PROTEIN 3 HCG-1 PROTEIN"/>
    <property type="match status" value="1"/>
</dbReference>
<dbReference type="AlphaFoldDB" id="A0A7J7BTV7"/>
<dbReference type="Gene3D" id="3.10.20.90">
    <property type="entry name" value="Phosphatidylinositol 3-kinase Catalytic Subunit, Chain A, domain 1"/>
    <property type="match status" value="1"/>
</dbReference>
<sequence length="118" mass="13956">MNKDSNYDRNQFNRLTKELVGEILQRTLDQPWTFAAVRQRFQKFVMAGAQDQVEIRFRLMDGSDIGPKSFSAATSVATLKESILIQWPRGWYNFSIRFQVFFNLSNHHLAQWLYDYKA</sequence>
<evidence type="ECO:0000313" key="3">
    <source>
        <dbReference type="Proteomes" id="UP000593562"/>
    </source>
</evidence>
<dbReference type="EMBL" id="JAAARO010000023">
    <property type="protein sequence ID" value="KAF5725391.1"/>
    <property type="molecule type" value="Genomic_DNA"/>
</dbReference>
<dbReference type="Pfam" id="PF13881">
    <property type="entry name" value="Rad60-SLD_2"/>
    <property type="match status" value="1"/>
</dbReference>
<gene>
    <name evidence="2" type="ORF">HS088_TW23G00113</name>
</gene>
<name>A0A7J7BTV7_TRIWF</name>
<evidence type="ECO:0000259" key="1">
    <source>
        <dbReference type="Pfam" id="PF13881"/>
    </source>
</evidence>
<accession>A0A7J7BTV7</accession>
<dbReference type="SUPFAM" id="SSF54236">
    <property type="entry name" value="Ubiquitin-like"/>
    <property type="match status" value="1"/>
</dbReference>
<dbReference type="InterPro" id="IPR029071">
    <property type="entry name" value="Ubiquitin-like_domsf"/>
</dbReference>